<evidence type="ECO:0000313" key="1">
    <source>
        <dbReference type="EMBL" id="KXA07444.1"/>
    </source>
</evidence>
<organism evidence="1 2">
    <name type="scientific">Clostridium perfringens</name>
    <dbReference type="NCBI Taxonomy" id="1502"/>
    <lineage>
        <taxon>Bacteria</taxon>
        <taxon>Bacillati</taxon>
        <taxon>Bacillota</taxon>
        <taxon>Clostridia</taxon>
        <taxon>Eubacteriales</taxon>
        <taxon>Clostridiaceae</taxon>
        <taxon>Clostridium</taxon>
    </lineage>
</organism>
<name>A0A133MTU7_CLOPF</name>
<dbReference type="EMBL" id="LRPU01000164">
    <property type="protein sequence ID" value="KXA07444.1"/>
    <property type="molecule type" value="Genomic_DNA"/>
</dbReference>
<dbReference type="RefSeq" id="WP_155642222.1">
    <property type="nucleotide sequence ID" value="NZ_KQ956298.1"/>
</dbReference>
<evidence type="ECO:0000313" key="2">
    <source>
        <dbReference type="Proteomes" id="UP000070646"/>
    </source>
</evidence>
<protein>
    <submittedName>
        <fullName evidence="1">Uncharacterized protein</fullName>
    </submittedName>
</protein>
<proteinExistence type="predicted"/>
<gene>
    <name evidence="1" type="ORF">HMPREF3222_02697</name>
</gene>
<comment type="caution">
    <text evidence="1">The sequence shown here is derived from an EMBL/GenBank/DDBJ whole genome shotgun (WGS) entry which is preliminary data.</text>
</comment>
<dbReference type="PATRIC" id="fig|1502.174.peg.2721"/>
<dbReference type="AlphaFoldDB" id="A0A133MTU7"/>
<reference evidence="1 2" key="1">
    <citation type="submission" date="2016-01" db="EMBL/GenBank/DDBJ databases">
        <authorList>
            <person name="Oliw E.H."/>
        </authorList>
    </citation>
    <scope>NUCLEOTIDE SEQUENCE [LARGE SCALE GENOMIC DNA]</scope>
    <source>
        <strain evidence="1 2">MJR7757A</strain>
    </source>
</reference>
<dbReference type="Proteomes" id="UP000070646">
    <property type="component" value="Unassembled WGS sequence"/>
</dbReference>
<accession>A0A133MTU7</accession>
<sequence length="51" mass="5786">MLKKVESLETIIDMVIDSAADGEDLEMLLHALEDKVDKVDRLITKLEEESL</sequence>